<dbReference type="AlphaFoldDB" id="A0A177AXN6"/>
<dbReference type="GO" id="GO:0003677">
    <property type="term" value="F:DNA binding"/>
    <property type="evidence" value="ECO:0007669"/>
    <property type="project" value="InterPro"/>
</dbReference>
<dbReference type="SUPFAM" id="SSF46785">
    <property type="entry name" value="Winged helix' DNA-binding domain"/>
    <property type="match status" value="1"/>
</dbReference>
<evidence type="ECO:0000313" key="6">
    <source>
        <dbReference type="Proteomes" id="UP000078046"/>
    </source>
</evidence>
<dbReference type="InterPro" id="IPR045173">
    <property type="entry name" value="Cdt1"/>
</dbReference>
<feature type="region of interest" description="Disordered" evidence="3">
    <location>
        <begin position="1"/>
        <end position="20"/>
    </location>
</feature>
<proteinExistence type="inferred from homology"/>
<keyword evidence="6" id="KW-1185">Reference proteome</keyword>
<evidence type="ECO:0000256" key="3">
    <source>
        <dbReference type="SAM" id="MobiDB-lite"/>
    </source>
</evidence>
<evidence type="ECO:0000313" key="5">
    <source>
        <dbReference type="EMBL" id="OAF66630.1"/>
    </source>
</evidence>
<dbReference type="Proteomes" id="UP000078046">
    <property type="component" value="Unassembled WGS sequence"/>
</dbReference>
<dbReference type="InterPro" id="IPR014939">
    <property type="entry name" value="CDT1_Gemini-bd-like"/>
</dbReference>
<dbReference type="GO" id="GO:0005634">
    <property type="term" value="C:nucleus"/>
    <property type="evidence" value="ECO:0007669"/>
    <property type="project" value="TreeGrafter"/>
</dbReference>
<dbReference type="GO" id="GO:0070182">
    <property type="term" value="F:DNA polymerase binding"/>
    <property type="evidence" value="ECO:0007669"/>
    <property type="project" value="TreeGrafter"/>
</dbReference>
<feature type="compositionally biased region" description="Polar residues" evidence="3">
    <location>
        <begin position="7"/>
        <end position="18"/>
    </location>
</feature>
<dbReference type="GO" id="GO:0000278">
    <property type="term" value="P:mitotic cell cycle"/>
    <property type="evidence" value="ECO:0007669"/>
    <property type="project" value="TreeGrafter"/>
</dbReference>
<comment type="similarity">
    <text evidence="1">Belongs to the Cdt1 family.</text>
</comment>
<dbReference type="GO" id="GO:0030174">
    <property type="term" value="P:regulation of DNA-templated DNA replication initiation"/>
    <property type="evidence" value="ECO:0007669"/>
    <property type="project" value="InterPro"/>
</dbReference>
<dbReference type="PANTHER" id="PTHR28637:SF1">
    <property type="entry name" value="DNA REPLICATION FACTOR CDT1"/>
    <property type="match status" value="1"/>
</dbReference>
<dbReference type="Pfam" id="PF16679">
    <property type="entry name" value="CDT1_C"/>
    <property type="match status" value="1"/>
</dbReference>
<dbReference type="GO" id="GO:0000076">
    <property type="term" value="P:DNA replication checkpoint signaling"/>
    <property type="evidence" value="ECO:0007669"/>
    <property type="project" value="TreeGrafter"/>
</dbReference>
<organism evidence="5 6">
    <name type="scientific">Intoshia linei</name>
    <dbReference type="NCBI Taxonomy" id="1819745"/>
    <lineage>
        <taxon>Eukaryota</taxon>
        <taxon>Metazoa</taxon>
        <taxon>Spiralia</taxon>
        <taxon>Lophotrochozoa</taxon>
        <taxon>Mesozoa</taxon>
        <taxon>Orthonectida</taxon>
        <taxon>Rhopaluridae</taxon>
        <taxon>Intoshia</taxon>
    </lineage>
</organism>
<gene>
    <name evidence="5" type="ORF">A3Q56_05595</name>
</gene>
<dbReference type="GO" id="GO:0071163">
    <property type="term" value="P:DNA replication preinitiation complex assembly"/>
    <property type="evidence" value="ECO:0007669"/>
    <property type="project" value="InterPro"/>
</dbReference>
<dbReference type="Pfam" id="PF08839">
    <property type="entry name" value="CDT1"/>
    <property type="match status" value="1"/>
</dbReference>
<dbReference type="InterPro" id="IPR038090">
    <property type="entry name" value="Cdt1_C_WH_dom_sf"/>
</dbReference>
<reference evidence="5 6" key="1">
    <citation type="submission" date="2016-04" db="EMBL/GenBank/DDBJ databases">
        <title>The genome of Intoshia linei affirms orthonectids as highly simplified spiralians.</title>
        <authorList>
            <person name="Mikhailov K.V."/>
            <person name="Slusarev G.S."/>
            <person name="Nikitin M.A."/>
            <person name="Logacheva M.D."/>
            <person name="Penin A."/>
            <person name="Aleoshin V."/>
            <person name="Panchin Y.V."/>
        </authorList>
    </citation>
    <scope>NUCLEOTIDE SEQUENCE [LARGE SCALE GENOMIC DNA]</scope>
    <source>
        <strain evidence="5">Intl2013</strain>
        <tissue evidence="5">Whole animal</tissue>
    </source>
</reference>
<dbReference type="InterPro" id="IPR036390">
    <property type="entry name" value="WH_DNA-bd_sf"/>
</dbReference>
<dbReference type="OrthoDB" id="341730at2759"/>
<name>A0A177AXN6_9BILA</name>
<protein>
    <submittedName>
        <fullName evidence="5">DNA replication factor Cdt1</fullName>
    </submittedName>
</protein>
<keyword evidence="2" id="KW-0131">Cell cycle</keyword>
<dbReference type="PANTHER" id="PTHR28637">
    <property type="entry name" value="DNA REPLICATION FACTOR CDT1"/>
    <property type="match status" value="1"/>
</dbReference>
<sequence>MDKKANQMKQTNMENYYVNSKVIRPQQSKTLLLDDKKRTPKRQNKIKKSCKPVKKMNEKSNTIKQKIDTGKRKPLKIDPVKVKNALKKCTNLNELKSKLIQFDKNVIQSEIGYSSPNFHQDDNIVSILNKSPLKKAMHSKISFNKSVSRKLDFSRCEINESTSSKFASLTSLDNLPMPIKFSNLLDTFKTLDTVLGMFGQRKETATFGRIKSVVERMTRRNFTKKAIYQIVTVFPEAYIVEQIKNIPLPSCIEPSSEYQLCIRYKNEPIDKLCDYYKRRKIQFHEMLLERVYTAHDNFLQKVSKKLKVDIKVDKTDIIRWHVDFMPDKHVEDIEEAEHIQYKNQKVLKTADQVLSEISKQCFTKKMQEAYKMAEIIRKCSLKSDKLDTIQEKTIESKDLDKKYKGISKKLLNKVRSTQAAKTYVDMTRNSSAQKMISKYSNVPEIARIIRVFFILNKTKCLPYSQVINKIMDSLPNSISEDEIHSSLEALIQVYSEWISFVQVNNVKYVKTSNITMNYADLLGKINAIKKTF</sequence>
<evidence type="ECO:0000259" key="4">
    <source>
        <dbReference type="SMART" id="SM01075"/>
    </source>
</evidence>
<accession>A0A177AXN6</accession>
<evidence type="ECO:0000256" key="2">
    <source>
        <dbReference type="ARBA" id="ARBA00023306"/>
    </source>
</evidence>
<dbReference type="SMART" id="SM01075">
    <property type="entry name" value="CDT1"/>
    <property type="match status" value="1"/>
</dbReference>
<dbReference type="Gene3D" id="1.10.10.1420">
    <property type="entry name" value="DNA replication factor Cdt1, C-terminal WH domain"/>
    <property type="match status" value="1"/>
</dbReference>
<feature type="domain" description="CDT1 Geminin-binding" evidence="4">
    <location>
        <begin position="177"/>
        <end position="340"/>
    </location>
</feature>
<dbReference type="EMBL" id="LWCA01000876">
    <property type="protein sequence ID" value="OAF66630.1"/>
    <property type="molecule type" value="Genomic_DNA"/>
</dbReference>
<dbReference type="InterPro" id="IPR032054">
    <property type="entry name" value="Cdt1_C"/>
</dbReference>
<comment type="caution">
    <text evidence="5">The sequence shown here is derived from an EMBL/GenBank/DDBJ whole genome shotgun (WGS) entry which is preliminary data.</text>
</comment>
<evidence type="ECO:0000256" key="1">
    <source>
        <dbReference type="ARBA" id="ARBA00008356"/>
    </source>
</evidence>